<evidence type="ECO:0008006" key="3">
    <source>
        <dbReference type="Google" id="ProtNLM"/>
    </source>
</evidence>
<keyword evidence="2" id="KW-1185">Reference proteome</keyword>
<comment type="caution">
    <text evidence="1">The sequence shown here is derived from an EMBL/GenBank/DDBJ whole genome shotgun (WGS) entry which is preliminary data.</text>
</comment>
<organism evidence="1 2">
    <name type="scientific">Sodalis ligni</name>
    <dbReference type="NCBI Taxonomy" id="2697027"/>
    <lineage>
        <taxon>Bacteria</taxon>
        <taxon>Pseudomonadati</taxon>
        <taxon>Pseudomonadota</taxon>
        <taxon>Gammaproteobacteria</taxon>
        <taxon>Enterobacterales</taxon>
        <taxon>Bruguierivoracaceae</taxon>
        <taxon>Sodalis</taxon>
    </lineage>
</organism>
<evidence type="ECO:0000313" key="1">
    <source>
        <dbReference type="EMBL" id="TCL06120.1"/>
    </source>
</evidence>
<evidence type="ECO:0000313" key="2">
    <source>
        <dbReference type="Proteomes" id="UP000294555"/>
    </source>
</evidence>
<reference evidence="1 2" key="1">
    <citation type="submission" date="2019-02" db="EMBL/GenBank/DDBJ databases">
        <title>Investigation of anaerobic lignin degradation for improved lignocellulosic biofuels.</title>
        <authorList>
            <person name="Deangelis K."/>
        </authorList>
    </citation>
    <scope>NUCLEOTIDE SEQUENCE [LARGE SCALE GENOMIC DNA]</scope>
    <source>
        <strain evidence="1 2">159R</strain>
    </source>
</reference>
<dbReference type="PROSITE" id="PS51257">
    <property type="entry name" value="PROKAR_LIPOPROTEIN"/>
    <property type="match status" value="1"/>
</dbReference>
<accession>A0A4R1NP39</accession>
<protein>
    <recommendedName>
        <fullName evidence="3">Lipoprotein</fullName>
    </recommendedName>
</protein>
<proteinExistence type="predicted"/>
<dbReference type="Proteomes" id="UP000294555">
    <property type="component" value="Unassembled WGS sequence"/>
</dbReference>
<name>A0A4R1NP39_9GAMM</name>
<dbReference type="EMBL" id="SJOI01000001">
    <property type="protein sequence ID" value="TCL06120.1"/>
    <property type="molecule type" value="Genomic_DNA"/>
</dbReference>
<gene>
    <name evidence="1" type="ORF">EZJ58_4352</name>
</gene>
<sequence>MRRILTYLGIIMLSVALSGCIWGGPWGRGHGGHDGGGYHRHY</sequence>
<dbReference type="AlphaFoldDB" id="A0A4R1NP39"/>